<evidence type="ECO:0000256" key="1">
    <source>
        <dbReference type="ARBA" id="ARBA00023015"/>
    </source>
</evidence>
<evidence type="ECO:0000259" key="4">
    <source>
        <dbReference type="PROSITE" id="PS50042"/>
    </source>
</evidence>
<dbReference type="InterPro" id="IPR036388">
    <property type="entry name" value="WH-like_DNA-bd_sf"/>
</dbReference>
<name>A0A844ZDH6_9SPHN</name>
<dbReference type="PROSITE" id="PS50042">
    <property type="entry name" value="CNMP_BINDING_3"/>
    <property type="match status" value="1"/>
</dbReference>
<dbReference type="AlphaFoldDB" id="A0A844ZDH6"/>
<accession>A0A844ZDH6</accession>
<dbReference type="RefSeq" id="WP_160682173.1">
    <property type="nucleotide sequence ID" value="NZ_WTYW01000001.1"/>
</dbReference>
<evidence type="ECO:0000259" key="5">
    <source>
        <dbReference type="PROSITE" id="PS51063"/>
    </source>
</evidence>
<feature type="domain" description="HTH crp-type" evidence="5">
    <location>
        <begin position="150"/>
        <end position="224"/>
    </location>
</feature>
<gene>
    <name evidence="6" type="ORF">GRI38_07205</name>
</gene>
<organism evidence="6 7">
    <name type="scientific">Parapontixanthobacter aurantiacus</name>
    <dbReference type="NCBI Taxonomy" id="1463599"/>
    <lineage>
        <taxon>Bacteria</taxon>
        <taxon>Pseudomonadati</taxon>
        <taxon>Pseudomonadota</taxon>
        <taxon>Alphaproteobacteria</taxon>
        <taxon>Sphingomonadales</taxon>
        <taxon>Erythrobacteraceae</taxon>
        <taxon>Parapontixanthobacter</taxon>
    </lineage>
</organism>
<dbReference type="SUPFAM" id="SSF51206">
    <property type="entry name" value="cAMP-binding domain-like"/>
    <property type="match status" value="1"/>
</dbReference>
<dbReference type="Pfam" id="PF00027">
    <property type="entry name" value="cNMP_binding"/>
    <property type="match status" value="1"/>
</dbReference>
<dbReference type="CDD" id="cd00038">
    <property type="entry name" value="CAP_ED"/>
    <property type="match status" value="1"/>
</dbReference>
<dbReference type="EMBL" id="WTYW01000001">
    <property type="protein sequence ID" value="MXO85818.1"/>
    <property type="molecule type" value="Genomic_DNA"/>
</dbReference>
<comment type="caution">
    <text evidence="6">The sequence shown here is derived from an EMBL/GenBank/DDBJ whole genome shotgun (WGS) entry which is preliminary data.</text>
</comment>
<evidence type="ECO:0000256" key="3">
    <source>
        <dbReference type="ARBA" id="ARBA00023163"/>
    </source>
</evidence>
<evidence type="ECO:0000313" key="6">
    <source>
        <dbReference type="EMBL" id="MXO85818.1"/>
    </source>
</evidence>
<dbReference type="InterPro" id="IPR012318">
    <property type="entry name" value="HTH_CRP"/>
</dbReference>
<keyword evidence="2" id="KW-0238">DNA-binding</keyword>
<dbReference type="GO" id="GO:0006355">
    <property type="term" value="P:regulation of DNA-templated transcription"/>
    <property type="evidence" value="ECO:0007669"/>
    <property type="project" value="InterPro"/>
</dbReference>
<feature type="domain" description="Cyclic nucleotide-binding" evidence="4">
    <location>
        <begin position="16"/>
        <end position="119"/>
    </location>
</feature>
<dbReference type="InterPro" id="IPR014710">
    <property type="entry name" value="RmlC-like_jellyroll"/>
</dbReference>
<dbReference type="Pfam" id="PF13545">
    <property type="entry name" value="HTH_Crp_2"/>
    <property type="match status" value="1"/>
</dbReference>
<evidence type="ECO:0000313" key="7">
    <source>
        <dbReference type="Proteomes" id="UP000433104"/>
    </source>
</evidence>
<dbReference type="GO" id="GO:0003677">
    <property type="term" value="F:DNA binding"/>
    <property type="evidence" value="ECO:0007669"/>
    <property type="project" value="UniProtKB-KW"/>
</dbReference>
<dbReference type="OrthoDB" id="6155297at2"/>
<dbReference type="InterPro" id="IPR000595">
    <property type="entry name" value="cNMP-bd_dom"/>
</dbReference>
<evidence type="ECO:0000256" key="2">
    <source>
        <dbReference type="ARBA" id="ARBA00023125"/>
    </source>
</evidence>
<keyword evidence="3" id="KW-0804">Transcription</keyword>
<dbReference type="SUPFAM" id="SSF46785">
    <property type="entry name" value="Winged helix' DNA-binding domain"/>
    <property type="match status" value="1"/>
</dbReference>
<dbReference type="PROSITE" id="PS51063">
    <property type="entry name" value="HTH_CRP_2"/>
    <property type="match status" value="1"/>
</dbReference>
<proteinExistence type="predicted"/>
<protein>
    <submittedName>
        <fullName evidence="6">Helix-turn-helix domain-containing protein</fullName>
    </submittedName>
</protein>
<reference evidence="6 7" key="1">
    <citation type="submission" date="2019-12" db="EMBL/GenBank/DDBJ databases">
        <title>Genomic-based taxomic classification of the family Erythrobacteraceae.</title>
        <authorList>
            <person name="Xu L."/>
        </authorList>
    </citation>
    <scope>NUCLEOTIDE SEQUENCE [LARGE SCALE GENOMIC DNA]</scope>
    <source>
        <strain evidence="6 7">MCCC 1A09962</strain>
    </source>
</reference>
<keyword evidence="1" id="KW-0805">Transcription regulation</keyword>
<dbReference type="Gene3D" id="1.10.10.10">
    <property type="entry name" value="Winged helix-like DNA-binding domain superfamily/Winged helix DNA-binding domain"/>
    <property type="match status" value="1"/>
</dbReference>
<sequence length="251" mass="28674">MNDQRHPITGNFLRGRLRHALSEREQDLLESLFDDAIVTETNQVLMRRGEVSDYSTMLIDGFVLRTIDDEEEERIVGFQVPGDFMDLHAFALKRLDHNLVTLNSAKIAKIAHEKLERLMAEEPHLARILWFSTLLDAAIHREWIMKIGQLRALGRAAHFFSEINYRLQMVGRAGRHGFQTPLTQAHVANVCGTTPVHINRVLKDLRESGAADFRRGDVRIESLDKLHALGRFSPDYLYGEGLLAMTNEFST</sequence>
<keyword evidence="7" id="KW-1185">Reference proteome</keyword>
<dbReference type="Proteomes" id="UP000433104">
    <property type="component" value="Unassembled WGS sequence"/>
</dbReference>
<dbReference type="Gene3D" id="2.60.120.10">
    <property type="entry name" value="Jelly Rolls"/>
    <property type="match status" value="1"/>
</dbReference>
<dbReference type="InterPro" id="IPR036390">
    <property type="entry name" value="WH_DNA-bd_sf"/>
</dbReference>
<dbReference type="InterPro" id="IPR018490">
    <property type="entry name" value="cNMP-bd_dom_sf"/>
</dbReference>